<keyword evidence="6" id="KW-1185">Reference proteome</keyword>
<dbReference type="PANTHER" id="PTHR45641">
    <property type="entry name" value="TETRATRICOPEPTIDE REPEAT PROTEIN (AFU_ORTHOLOGUE AFUA_6G03870)"/>
    <property type="match status" value="1"/>
</dbReference>
<dbReference type="Proteomes" id="UP000198406">
    <property type="component" value="Unassembled WGS sequence"/>
</dbReference>
<dbReference type="Gene3D" id="1.25.40.10">
    <property type="entry name" value="Tetratricopeptide repeat domain"/>
    <property type="match status" value="2"/>
</dbReference>
<dbReference type="InterPro" id="IPR011990">
    <property type="entry name" value="TPR-like_helical_dom_sf"/>
</dbReference>
<organism evidence="5 6">
    <name type="scientific">Fistulifera solaris</name>
    <name type="common">Oleaginous diatom</name>
    <dbReference type="NCBI Taxonomy" id="1519565"/>
    <lineage>
        <taxon>Eukaryota</taxon>
        <taxon>Sar</taxon>
        <taxon>Stramenopiles</taxon>
        <taxon>Ochrophyta</taxon>
        <taxon>Bacillariophyta</taxon>
        <taxon>Bacillariophyceae</taxon>
        <taxon>Bacillariophycidae</taxon>
        <taxon>Naviculales</taxon>
        <taxon>Naviculaceae</taxon>
        <taxon>Fistulifera</taxon>
    </lineage>
</organism>
<dbReference type="SUPFAM" id="SSF55781">
    <property type="entry name" value="GAF domain-like"/>
    <property type="match status" value="1"/>
</dbReference>
<evidence type="ECO:0000313" key="6">
    <source>
        <dbReference type="Proteomes" id="UP000198406"/>
    </source>
</evidence>
<dbReference type="Pfam" id="PF13424">
    <property type="entry name" value="TPR_12"/>
    <property type="match status" value="2"/>
</dbReference>
<evidence type="ECO:0000313" key="5">
    <source>
        <dbReference type="EMBL" id="GAX18570.1"/>
    </source>
</evidence>
<protein>
    <recommendedName>
        <fullName evidence="7">Kinesin light chain</fullName>
    </recommendedName>
</protein>
<feature type="region of interest" description="Disordered" evidence="4">
    <location>
        <begin position="334"/>
        <end position="357"/>
    </location>
</feature>
<proteinExistence type="predicted"/>
<evidence type="ECO:0000256" key="1">
    <source>
        <dbReference type="ARBA" id="ARBA00022737"/>
    </source>
</evidence>
<feature type="repeat" description="TPR" evidence="3">
    <location>
        <begin position="492"/>
        <end position="525"/>
    </location>
</feature>
<dbReference type="PANTHER" id="PTHR45641:SF19">
    <property type="entry name" value="NEPHROCYSTIN-3"/>
    <property type="match status" value="1"/>
</dbReference>
<feature type="compositionally biased region" description="Low complexity" evidence="4">
    <location>
        <begin position="334"/>
        <end position="347"/>
    </location>
</feature>
<dbReference type="OrthoDB" id="303614at2759"/>
<feature type="repeat" description="TPR" evidence="3">
    <location>
        <begin position="536"/>
        <end position="569"/>
    </location>
</feature>
<reference evidence="5 6" key="1">
    <citation type="journal article" date="2015" name="Plant Cell">
        <title>Oil accumulation by the oleaginous diatom Fistulifera solaris as revealed by the genome and transcriptome.</title>
        <authorList>
            <person name="Tanaka T."/>
            <person name="Maeda Y."/>
            <person name="Veluchamy A."/>
            <person name="Tanaka M."/>
            <person name="Abida H."/>
            <person name="Marechal E."/>
            <person name="Bowler C."/>
            <person name="Muto M."/>
            <person name="Sunaga Y."/>
            <person name="Tanaka M."/>
            <person name="Yoshino T."/>
            <person name="Taniguchi T."/>
            <person name="Fukuda Y."/>
            <person name="Nemoto M."/>
            <person name="Matsumoto M."/>
            <person name="Wong P.S."/>
            <person name="Aburatani S."/>
            <person name="Fujibuchi W."/>
        </authorList>
    </citation>
    <scope>NUCLEOTIDE SEQUENCE [LARGE SCALE GENOMIC DNA]</scope>
    <source>
        <strain evidence="5 6">JPCC DA0580</strain>
    </source>
</reference>
<evidence type="ECO:0000256" key="2">
    <source>
        <dbReference type="ARBA" id="ARBA00022803"/>
    </source>
</evidence>
<gene>
    <name evidence="5" type="ORF">FisN_10Hh229</name>
</gene>
<comment type="caution">
    <text evidence="5">The sequence shown here is derived from an EMBL/GenBank/DDBJ whole genome shotgun (WGS) entry which is preliminary data.</text>
</comment>
<dbReference type="SUPFAM" id="SSF48452">
    <property type="entry name" value="TPR-like"/>
    <property type="match status" value="2"/>
</dbReference>
<sequence>MKSPLVTDGPRLRFYAGAPLISPEGYKLGTFCVEGPEPRPQGLTEEEKQKLKDYAAQAMALMVERRNVMRQKLSRSPDPVVLRHAGVTTNLGVHMLYANECLTAMKLFQESLQTLMYVEGDSQSGLPSKERQDQMEKLHALFTTGVLTEQSRQVLVEGVKSLYHLVADDNVTKHLPGTPKPGMKHDSCVDNSIPGLFPQDSKFKSGHTRYPLSFGEPFKINLHSPPGDNTIDFQQFTIPLYQCSKATMYNMGLIHYHWGSADSAVQFFDLAASLSHKKPQTDALAFDPVVLACLNNIAQINLQYRRPVDAMEMLSDALTRGNAALAKLYATTSQSVSPNSSSSSICSDEPTDNPNDISRTLRLRKKLSRTLLNMGHVHFYNCNYDAAITTCKDALRLMHTNMDDPEVAAMWYNMAVLDFHKGEKMDSLKHLDKFLEMSKLLQGPDSTQIAEALHRRGQILYEIGDLYQCIKPLNEALTIRRQKYGEDHPLAAETLFALGKAYLAREEFEFALNAYYQCLAIQRKTSPDEEISFDVAQTLLDIGRAHHAQGNFKEALTVYREASQLTRRFFGERHAFVARIENIIGTLCMECGLPEESVSAFKEAAEIRREQGLPVEMNVAADDYAASRRNTNDVAPPA</sequence>
<evidence type="ECO:0000256" key="3">
    <source>
        <dbReference type="PROSITE-ProRule" id="PRU00339"/>
    </source>
</evidence>
<keyword evidence="1" id="KW-0677">Repeat</keyword>
<evidence type="ECO:0000256" key="4">
    <source>
        <dbReference type="SAM" id="MobiDB-lite"/>
    </source>
</evidence>
<dbReference type="PROSITE" id="PS50005">
    <property type="entry name" value="TPR"/>
    <property type="match status" value="2"/>
</dbReference>
<dbReference type="EMBL" id="BDSP01000131">
    <property type="protein sequence ID" value="GAX18570.1"/>
    <property type="molecule type" value="Genomic_DNA"/>
</dbReference>
<accession>A0A1Z5JX13</accession>
<dbReference type="InParanoid" id="A0A1Z5JX13"/>
<dbReference type="AlphaFoldDB" id="A0A1Z5JX13"/>
<dbReference type="SMART" id="SM00028">
    <property type="entry name" value="TPR"/>
    <property type="match status" value="7"/>
</dbReference>
<keyword evidence="2 3" id="KW-0802">TPR repeat</keyword>
<name>A0A1Z5JX13_FISSO</name>
<evidence type="ECO:0008006" key="7">
    <source>
        <dbReference type="Google" id="ProtNLM"/>
    </source>
</evidence>
<dbReference type="InterPro" id="IPR019734">
    <property type="entry name" value="TPR_rpt"/>
</dbReference>